<keyword evidence="1" id="KW-0472">Membrane</keyword>
<evidence type="ECO:0000313" key="2">
    <source>
        <dbReference type="EMBL" id="BBN68267.1"/>
    </source>
</evidence>
<dbReference type="PANTHER" id="PTHR47951:SF7">
    <property type="entry name" value="FLAVONOID 3',5'-HYDROXYLASE-LIKE ISOFORM X1"/>
    <property type="match status" value="1"/>
</dbReference>
<keyword evidence="1" id="KW-1133">Transmembrane helix</keyword>
<protein>
    <submittedName>
        <fullName evidence="2">Cytochrome P450, family 706, subfamily A, polypeptide 4</fullName>
    </submittedName>
</protein>
<sequence>MLANIERDGHLMIRAMFLTLSAMVVALFWFLWNWKSSKNPMPPLPPGPRGLPFLGSLPFLGPNLHHEFTNLATICGPIYKLQFGSKLCFVLSSPSILKQVLRDQDTLFANRNPQLRHRLPPMDAPTLHLDPTVQIGGGCLRMVFMSHMMSKANLDASYALRKEEFAFLTSINTVMRMLWGGALEAENGADLGAEFRNVVAEMIELLGKPNVSDFFPSLARFDVQGIARRMKQLQSMTEKIFDSAIERQKSEAVEKLPQGVSFNL</sequence>
<proteinExistence type="predicted"/>
<dbReference type="Pfam" id="PF00067">
    <property type="entry name" value="p450"/>
    <property type="match status" value="1"/>
</dbReference>
<dbReference type="GO" id="GO:0020037">
    <property type="term" value="F:heme binding"/>
    <property type="evidence" value="ECO:0007669"/>
    <property type="project" value="InterPro"/>
</dbReference>
<dbReference type="GO" id="GO:0016705">
    <property type="term" value="F:oxidoreductase activity, acting on paired donors, with incorporation or reduction of molecular oxygen"/>
    <property type="evidence" value="ECO:0007669"/>
    <property type="project" value="InterPro"/>
</dbReference>
<accession>A0A5H2XJ55</accession>
<dbReference type="GO" id="GO:0004497">
    <property type="term" value="F:monooxygenase activity"/>
    <property type="evidence" value="ECO:0007669"/>
    <property type="project" value="InterPro"/>
</dbReference>
<evidence type="ECO:0000256" key="1">
    <source>
        <dbReference type="SAM" id="Phobius"/>
    </source>
</evidence>
<feature type="transmembrane region" description="Helical" evidence="1">
    <location>
        <begin position="12"/>
        <end position="32"/>
    </location>
</feature>
<dbReference type="GO" id="GO:0005506">
    <property type="term" value="F:iron ion binding"/>
    <property type="evidence" value="ECO:0007669"/>
    <property type="project" value="InterPro"/>
</dbReference>
<dbReference type="SUPFAM" id="SSF48264">
    <property type="entry name" value="Cytochrome P450"/>
    <property type="match status" value="1"/>
</dbReference>
<dbReference type="AlphaFoldDB" id="A0A5H2XJ55"/>
<name>A0A5H2XJ55_PRUDU</name>
<dbReference type="InterPro" id="IPR001128">
    <property type="entry name" value="Cyt_P450"/>
</dbReference>
<dbReference type="Gene3D" id="1.10.630.10">
    <property type="entry name" value="Cytochrome P450"/>
    <property type="match status" value="1"/>
</dbReference>
<keyword evidence="1" id="KW-0812">Transmembrane</keyword>
<organism evidence="2">
    <name type="scientific">Prunus dulcis</name>
    <name type="common">Almond</name>
    <name type="synonym">Amygdalus dulcis</name>
    <dbReference type="NCBI Taxonomy" id="3755"/>
    <lineage>
        <taxon>Eukaryota</taxon>
        <taxon>Viridiplantae</taxon>
        <taxon>Streptophyta</taxon>
        <taxon>Embryophyta</taxon>
        <taxon>Tracheophyta</taxon>
        <taxon>Spermatophyta</taxon>
        <taxon>Magnoliopsida</taxon>
        <taxon>eudicotyledons</taxon>
        <taxon>Gunneridae</taxon>
        <taxon>Pentapetalae</taxon>
        <taxon>rosids</taxon>
        <taxon>fabids</taxon>
        <taxon>Rosales</taxon>
        <taxon>Rosaceae</taxon>
        <taxon>Amygdaloideae</taxon>
        <taxon>Amygdaleae</taxon>
        <taxon>Prunus</taxon>
    </lineage>
</organism>
<reference evidence="2" key="1">
    <citation type="journal article" date="2019" name="Science">
        <title>Mutation of a bHLH transcription factor allowed almond domestication.</title>
        <authorList>
            <person name="Sanchez-Perez R."/>
            <person name="Pavan S."/>
            <person name="Mazzeo R."/>
            <person name="Moldovan C."/>
            <person name="Aiese Cigliano R."/>
            <person name="Del Cueto J."/>
            <person name="Ricciardi F."/>
            <person name="Lotti C."/>
            <person name="Ricciardi L."/>
            <person name="Dicenta F."/>
            <person name="Lopez-Marques R.L."/>
            <person name="Lindberg Moller B."/>
        </authorList>
    </citation>
    <scope>NUCLEOTIDE SEQUENCE</scope>
</reference>
<gene>
    <name evidence="2" type="ORF">Prudu_355S000500</name>
</gene>
<dbReference type="InterPro" id="IPR036396">
    <property type="entry name" value="Cyt_P450_sf"/>
</dbReference>
<dbReference type="EMBL" id="AP020692">
    <property type="protein sequence ID" value="BBN68267.1"/>
    <property type="molecule type" value="Genomic_DNA"/>
</dbReference>
<dbReference type="PANTHER" id="PTHR47951">
    <property type="entry name" value="OS08G0547900 PROTEIN"/>
    <property type="match status" value="1"/>
</dbReference>